<keyword evidence="1 2" id="KW-0808">Transferase</keyword>
<dbReference type="CDD" id="cd03809">
    <property type="entry name" value="GT4_MtfB-like"/>
    <property type="match status" value="1"/>
</dbReference>
<dbReference type="SUPFAM" id="SSF53756">
    <property type="entry name" value="UDP-Glycosyltransferase/glycogen phosphorylase"/>
    <property type="match status" value="1"/>
</dbReference>
<dbReference type="Gene3D" id="3.40.50.2000">
    <property type="entry name" value="Glycogen Phosphorylase B"/>
    <property type="match status" value="2"/>
</dbReference>
<protein>
    <submittedName>
        <fullName evidence="2">Glycosyl transferase 4-like domain-containing protein</fullName>
    </submittedName>
</protein>
<dbReference type="AlphaFoldDB" id="A0A1H2BJT7"/>
<dbReference type="EMBL" id="LT629750">
    <property type="protein sequence ID" value="SDT58302.1"/>
    <property type="molecule type" value="Genomic_DNA"/>
</dbReference>
<dbReference type="Pfam" id="PF13641">
    <property type="entry name" value="Glyco_tranf_2_3"/>
    <property type="match status" value="1"/>
</dbReference>
<dbReference type="PANTHER" id="PTHR46401:SF2">
    <property type="entry name" value="GLYCOSYLTRANSFERASE WBBK-RELATED"/>
    <property type="match status" value="1"/>
</dbReference>
<dbReference type="SUPFAM" id="SSF53448">
    <property type="entry name" value="Nucleotide-diphospho-sugar transferases"/>
    <property type="match status" value="1"/>
</dbReference>
<accession>A0A1H2BJT7</accession>
<dbReference type="GO" id="GO:0009103">
    <property type="term" value="P:lipopolysaccharide biosynthetic process"/>
    <property type="evidence" value="ECO:0007669"/>
    <property type="project" value="TreeGrafter"/>
</dbReference>
<evidence type="ECO:0000256" key="1">
    <source>
        <dbReference type="ARBA" id="ARBA00022679"/>
    </source>
</evidence>
<dbReference type="RefSeq" id="WP_146690719.1">
    <property type="nucleotide sequence ID" value="NZ_LT629750.1"/>
</dbReference>
<reference evidence="3" key="1">
    <citation type="submission" date="2016-10" db="EMBL/GenBank/DDBJ databases">
        <authorList>
            <person name="Varghese N."/>
            <person name="Submissions S."/>
        </authorList>
    </citation>
    <scope>NUCLEOTIDE SEQUENCE [LARGE SCALE GENOMIC DNA]</scope>
    <source>
        <strain evidence="3">GAS369</strain>
    </source>
</reference>
<evidence type="ECO:0000313" key="3">
    <source>
        <dbReference type="Proteomes" id="UP000243904"/>
    </source>
</evidence>
<dbReference type="GO" id="GO:0016757">
    <property type="term" value="F:glycosyltransferase activity"/>
    <property type="evidence" value="ECO:0007669"/>
    <property type="project" value="TreeGrafter"/>
</dbReference>
<dbReference type="Proteomes" id="UP000243904">
    <property type="component" value="Chromosome I"/>
</dbReference>
<sequence>MSSTSPSFGVNGRFLTQPVTGVQRYARNVLTAMNAVLSDVKANAPIVAPPSAPDPGFSAMPLVSAGPLAGHSWEQIVLPARWHGRLLNLCNTAPAVKTDQVVCIHDANIFVAPESYGSAFRTVYRTLQPLLARRAARITTVSAYSAREIARYLPVRAADIMVLPDGHEHALAWDPALARIGPTVVAEAHERSEHGFVLALGSHARHKNLQLLLDAAPELAEMGLDIIVAGGGAGIFAPETLSSAPNVKVVGYVTDHDLAYLMDRALCLLFPSWTEGFGLPIVEAMARGCPVVSSDRASMPEVCGDAALMAPPDNPAAWVHHVRALAQSSGLRQDLVGRGREQVRLFSWADTAAGYLELMREPKTHSASLSVGDRPMPKVAVVVATLGRPKIVTATLNHLLETQTLKPATIIVSCVVREDAGEAADLPAVTIVTGRPGLAAQRNAALAALPAEIDVVVFFDDDFVADADWLAMAARTFRDEPQVVAFTGHVLADDIKGPGLSFNDAVRILDTGDRSTSWSRIEPYSPYGCNMAFRLSAIGGLKFDERLVLYGWLEDRDFSAALAKRGGELIKSASACGVHMGVKSGRVSGDRLGYSQIVNPIYMLRKKTMTVGQVAGQLFRNITSNILGAAKPEPFIDRRGRLRGNFRGFADVLRGRVEPERAIAIRPAVRDIAVSRSGVVSRPDGPSDDKAAS</sequence>
<evidence type="ECO:0000313" key="2">
    <source>
        <dbReference type="EMBL" id="SDT58302.1"/>
    </source>
</evidence>
<proteinExistence type="predicted"/>
<dbReference type="Gene3D" id="3.90.550.10">
    <property type="entry name" value="Spore Coat Polysaccharide Biosynthesis Protein SpsA, Chain A"/>
    <property type="match status" value="1"/>
</dbReference>
<name>A0A1H2BJT7_9BRAD</name>
<gene>
    <name evidence="2" type="ORF">SAMN05444158_7242</name>
</gene>
<dbReference type="InterPro" id="IPR029044">
    <property type="entry name" value="Nucleotide-diphossugar_trans"/>
</dbReference>
<dbReference type="Pfam" id="PF13692">
    <property type="entry name" value="Glyco_trans_1_4"/>
    <property type="match status" value="1"/>
</dbReference>
<organism evidence="2 3">
    <name type="scientific">Bradyrhizobium canariense</name>
    <dbReference type="NCBI Taxonomy" id="255045"/>
    <lineage>
        <taxon>Bacteria</taxon>
        <taxon>Pseudomonadati</taxon>
        <taxon>Pseudomonadota</taxon>
        <taxon>Alphaproteobacteria</taxon>
        <taxon>Hyphomicrobiales</taxon>
        <taxon>Nitrobacteraceae</taxon>
        <taxon>Bradyrhizobium</taxon>
    </lineage>
</organism>
<keyword evidence="3" id="KW-1185">Reference proteome</keyword>
<dbReference type="PANTHER" id="PTHR46401">
    <property type="entry name" value="GLYCOSYLTRANSFERASE WBBK-RELATED"/>
    <property type="match status" value="1"/>
</dbReference>